<dbReference type="OrthoDB" id="9810341at2"/>
<dbReference type="EMBL" id="VJZA01000012">
    <property type="protein sequence ID" value="TVT23253.1"/>
    <property type="molecule type" value="Genomic_DNA"/>
</dbReference>
<dbReference type="InterPro" id="IPR004360">
    <property type="entry name" value="Glyas_Fos-R_dOase_dom"/>
</dbReference>
<sequence length="125" mass="13864">MPVQLNHTIVEARDRQETASFLADVLGLAEPEPYGPFLVVSTDNGVSLDVVETGGPVHSQHYAFLVGEDEFDRIFGRITERGLEYWADPFGKEPGRVNHNDGGRGVYWADPNGHRLEIITRPYGG</sequence>
<dbReference type="Pfam" id="PF00903">
    <property type="entry name" value="Glyoxalase"/>
    <property type="match status" value="1"/>
</dbReference>
<dbReference type="Proteomes" id="UP000318578">
    <property type="component" value="Unassembled WGS sequence"/>
</dbReference>
<proteinExistence type="predicted"/>
<evidence type="ECO:0000259" key="1">
    <source>
        <dbReference type="PROSITE" id="PS51819"/>
    </source>
</evidence>
<dbReference type="SUPFAM" id="SSF54593">
    <property type="entry name" value="Glyoxalase/Bleomycin resistance protein/Dihydroxybiphenyl dioxygenase"/>
    <property type="match status" value="1"/>
</dbReference>
<protein>
    <submittedName>
        <fullName evidence="2">VOC family protein</fullName>
    </submittedName>
</protein>
<evidence type="ECO:0000313" key="2">
    <source>
        <dbReference type="EMBL" id="TVT23253.1"/>
    </source>
</evidence>
<dbReference type="RefSeq" id="WP_144636976.1">
    <property type="nucleotide sequence ID" value="NZ_BNAX01000005.1"/>
</dbReference>
<comment type="caution">
    <text evidence="2">The sequence shown here is derived from an EMBL/GenBank/DDBJ whole genome shotgun (WGS) entry which is preliminary data.</text>
</comment>
<dbReference type="Gene3D" id="3.10.180.10">
    <property type="entry name" value="2,3-Dihydroxybiphenyl 1,2-Dioxygenase, domain 1"/>
    <property type="match status" value="1"/>
</dbReference>
<dbReference type="InterPro" id="IPR029068">
    <property type="entry name" value="Glyas_Bleomycin-R_OHBP_Dase"/>
</dbReference>
<accession>A0A558AG84</accession>
<dbReference type="PROSITE" id="PS51819">
    <property type="entry name" value="VOC"/>
    <property type="match status" value="1"/>
</dbReference>
<organism evidence="2 3">
    <name type="scientific">Amycolatopsis acidiphila</name>
    <dbReference type="NCBI Taxonomy" id="715473"/>
    <lineage>
        <taxon>Bacteria</taxon>
        <taxon>Bacillati</taxon>
        <taxon>Actinomycetota</taxon>
        <taxon>Actinomycetes</taxon>
        <taxon>Pseudonocardiales</taxon>
        <taxon>Pseudonocardiaceae</taxon>
        <taxon>Amycolatopsis</taxon>
    </lineage>
</organism>
<reference evidence="2 3" key="1">
    <citation type="submission" date="2019-07" db="EMBL/GenBank/DDBJ databases">
        <title>New species of Amycolatopsis and Streptomyces.</title>
        <authorList>
            <person name="Duangmal K."/>
            <person name="Teo W.F.A."/>
            <person name="Lipun K."/>
        </authorList>
    </citation>
    <scope>NUCLEOTIDE SEQUENCE [LARGE SCALE GENOMIC DNA]</scope>
    <source>
        <strain evidence="2 3">JCM 30562</strain>
    </source>
</reference>
<name>A0A558AG84_9PSEU</name>
<dbReference type="InterPro" id="IPR037523">
    <property type="entry name" value="VOC_core"/>
</dbReference>
<dbReference type="CDD" id="cd08351">
    <property type="entry name" value="ChaP_like"/>
    <property type="match status" value="1"/>
</dbReference>
<feature type="domain" description="VOC" evidence="1">
    <location>
        <begin position="4"/>
        <end position="121"/>
    </location>
</feature>
<keyword evidence="3" id="KW-1185">Reference proteome</keyword>
<gene>
    <name evidence="2" type="ORF">FNH06_10155</name>
</gene>
<dbReference type="AlphaFoldDB" id="A0A558AG84"/>
<evidence type="ECO:0000313" key="3">
    <source>
        <dbReference type="Proteomes" id="UP000318578"/>
    </source>
</evidence>